<reference evidence="2" key="2">
    <citation type="submission" date="2015-01" db="EMBL/GenBank/DDBJ databases">
        <title>Evolutionary Origins and Diversification of the Mycorrhizal Mutualists.</title>
        <authorList>
            <consortium name="DOE Joint Genome Institute"/>
            <consortium name="Mycorrhizal Genomics Consortium"/>
            <person name="Kohler A."/>
            <person name="Kuo A."/>
            <person name="Nagy L.G."/>
            <person name="Floudas D."/>
            <person name="Copeland A."/>
            <person name="Barry K.W."/>
            <person name="Cichocki N."/>
            <person name="Veneault-Fourrey C."/>
            <person name="LaButti K."/>
            <person name="Lindquist E.A."/>
            <person name="Lipzen A."/>
            <person name="Lundell T."/>
            <person name="Morin E."/>
            <person name="Murat C."/>
            <person name="Riley R."/>
            <person name="Ohm R."/>
            <person name="Sun H."/>
            <person name="Tunlid A."/>
            <person name="Henrissat B."/>
            <person name="Grigoriev I.V."/>
            <person name="Hibbett D.S."/>
            <person name="Martin F."/>
        </authorList>
    </citation>
    <scope>NUCLEOTIDE SEQUENCE [LARGE SCALE GENOMIC DNA]</scope>
    <source>
        <strain evidence="2">Foug A</strain>
    </source>
</reference>
<reference evidence="1 2" key="1">
    <citation type="submission" date="2014-04" db="EMBL/GenBank/DDBJ databases">
        <authorList>
            <consortium name="DOE Joint Genome Institute"/>
            <person name="Kuo A."/>
            <person name="Kohler A."/>
            <person name="Nagy L.G."/>
            <person name="Floudas D."/>
            <person name="Copeland A."/>
            <person name="Barry K.W."/>
            <person name="Cichocki N."/>
            <person name="Veneault-Fourrey C."/>
            <person name="LaButti K."/>
            <person name="Lindquist E.A."/>
            <person name="Lipzen A."/>
            <person name="Lundell T."/>
            <person name="Morin E."/>
            <person name="Murat C."/>
            <person name="Sun H."/>
            <person name="Tunlid A."/>
            <person name="Henrissat B."/>
            <person name="Grigoriev I.V."/>
            <person name="Hibbett D.S."/>
            <person name="Martin F."/>
            <person name="Nordberg H.P."/>
            <person name="Cantor M.N."/>
            <person name="Hua S.X."/>
        </authorList>
    </citation>
    <scope>NUCLEOTIDE SEQUENCE [LARGE SCALE GENOMIC DNA]</scope>
    <source>
        <strain evidence="1 2">Foug A</strain>
    </source>
</reference>
<keyword evidence="2" id="KW-1185">Reference proteome</keyword>
<protein>
    <submittedName>
        <fullName evidence="1">Uncharacterized protein</fullName>
    </submittedName>
</protein>
<proteinExistence type="predicted"/>
<name>A0A0C3DIY6_9AGAM</name>
<dbReference type="HOGENOM" id="CLU_3033663_0_0_1"/>
<evidence type="ECO:0000313" key="2">
    <source>
        <dbReference type="Proteomes" id="UP000053989"/>
    </source>
</evidence>
<organism evidence="1 2">
    <name type="scientific">Scleroderma citrinum Foug A</name>
    <dbReference type="NCBI Taxonomy" id="1036808"/>
    <lineage>
        <taxon>Eukaryota</taxon>
        <taxon>Fungi</taxon>
        <taxon>Dikarya</taxon>
        <taxon>Basidiomycota</taxon>
        <taxon>Agaricomycotina</taxon>
        <taxon>Agaricomycetes</taxon>
        <taxon>Agaricomycetidae</taxon>
        <taxon>Boletales</taxon>
        <taxon>Sclerodermatineae</taxon>
        <taxon>Sclerodermataceae</taxon>
        <taxon>Scleroderma</taxon>
    </lineage>
</organism>
<sequence>MGVVIVEEAPAFVVVSGQRLHVGVGFEATTCCLIECTYSCSSNRTPVSAKASIMM</sequence>
<dbReference type="InParanoid" id="A0A0C3DIY6"/>
<accession>A0A0C3DIY6</accession>
<dbReference type="EMBL" id="KN822119">
    <property type="protein sequence ID" value="KIM56294.1"/>
    <property type="molecule type" value="Genomic_DNA"/>
</dbReference>
<dbReference type="AlphaFoldDB" id="A0A0C3DIY6"/>
<gene>
    <name evidence="1" type="ORF">SCLCIDRAFT_1220454</name>
</gene>
<dbReference type="Proteomes" id="UP000053989">
    <property type="component" value="Unassembled WGS sequence"/>
</dbReference>
<evidence type="ECO:0000313" key="1">
    <source>
        <dbReference type="EMBL" id="KIM56294.1"/>
    </source>
</evidence>